<proteinExistence type="inferred from homology"/>
<accession>A0A976IJU3</accession>
<reference evidence="9 10" key="1">
    <citation type="journal article" date="2021" name="Genome Biol.">
        <title>AFLAP: assembly-free linkage analysis pipeline using k-mers from genome sequencing data.</title>
        <authorList>
            <person name="Fletcher K."/>
            <person name="Zhang L."/>
            <person name="Gil J."/>
            <person name="Han R."/>
            <person name="Cavanaugh K."/>
            <person name="Michelmore R."/>
        </authorList>
    </citation>
    <scope>NUCLEOTIDE SEQUENCE [LARGE SCALE GENOMIC DNA]</scope>
    <source>
        <strain evidence="9 10">SF5</strain>
    </source>
</reference>
<feature type="region of interest" description="Disordered" evidence="7">
    <location>
        <begin position="114"/>
        <end position="137"/>
    </location>
</feature>
<evidence type="ECO:0000256" key="3">
    <source>
        <dbReference type="ARBA" id="ARBA00022525"/>
    </source>
</evidence>
<evidence type="ECO:0000313" key="9">
    <source>
        <dbReference type="EMBL" id="TDH73115.1"/>
    </source>
</evidence>
<evidence type="ECO:0000256" key="6">
    <source>
        <dbReference type="RuleBase" id="RU368111"/>
    </source>
</evidence>
<dbReference type="SMART" id="SM01187">
    <property type="entry name" value="Elicitin"/>
    <property type="match status" value="1"/>
</dbReference>
<dbReference type="InterPro" id="IPR036470">
    <property type="entry name" value="Elicitin_sf"/>
</dbReference>
<sequence length="173" mass="19015">MNIFANSQFLILLIIAGRESIHARPCTSTDLGVFNDVTNQVSQCREDSQLNFLIPPHMSLTKTEQSALCKSKACQGMIGSMDDLDIPMCEATFDLKNMTLQTSLDKFVAACDTSTPAPSPMKRRKSLESSSFDDSDSKTRRYENVATAIPFGLPHQIVTYVAIGILSLGFLLD</sequence>
<dbReference type="Pfam" id="PF00964">
    <property type="entry name" value="Elicitin"/>
    <property type="match status" value="1"/>
</dbReference>
<feature type="signal peptide" evidence="8">
    <location>
        <begin position="1"/>
        <end position="23"/>
    </location>
</feature>
<evidence type="ECO:0000256" key="7">
    <source>
        <dbReference type="SAM" id="MobiDB-lite"/>
    </source>
</evidence>
<dbReference type="Gene3D" id="1.10.239.10">
    <property type="entry name" value="Elicitin domain"/>
    <property type="match status" value="1"/>
</dbReference>
<comment type="similarity">
    <text evidence="2 6">Belongs to the elicitin family.</text>
</comment>
<evidence type="ECO:0000256" key="2">
    <source>
        <dbReference type="ARBA" id="ARBA00009544"/>
    </source>
</evidence>
<comment type="subcellular location">
    <subcellularLocation>
        <location evidence="1 6">Secreted</location>
    </subcellularLocation>
</comment>
<gene>
    <name evidence="9" type="ORF">CCR75_004260</name>
</gene>
<name>A0A976IJU3_BRELC</name>
<dbReference type="SUPFAM" id="SSF48647">
    <property type="entry name" value="Fungal elicitin"/>
    <property type="match status" value="1"/>
</dbReference>
<dbReference type="EMBL" id="SHOA02000001">
    <property type="protein sequence ID" value="TDH73115.1"/>
    <property type="molecule type" value="Genomic_DNA"/>
</dbReference>
<comment type="caution">
    <text evidence="9">The sequence shown here is derived from an EMBL/GenBank/DDBJ whole genome shotgun (WGS) entry which is preliminary data.</text>
</comment>
<evidence type="ECO:0000256" key="8">
    <source>
        <dbReference type="SAM" id="SignalP"/>
    </source>
</evidence>
<protein>
    <recommendedName>
        <fullName evidence="6">Elicitin</fullName>
    </recommendedName>
</protein>
<dbReference type="Proteomes" id="UP000294530">
    <property type="component" value="Unassembled WGS sequence"/>
</dbReference>
<dbReference type="AlphaFoldDB" id="A0A976IJU3"/>
<evidence type="ECO:0000256" key="4">
    <source>
        <dbReference type="ARBA" id="ARBA00022978"/>
    </source>
</evidence>
<feature type="chain" id="PRO_5036735521" description="Elicitin" evidence="8">
    <location>
        <begin position="24"/>
        <end position="173"/>
    </location>
</feature>
<keyword evidence="5 6" id="KW-1015">Disulfide bond</keyword>
<dbReference type="KEGG" id="blac:94348017"/>
<organism evidence="9 10">
    <name type="scientific">Bremia lactucae</name>
    <name type="common">Lettuce downy mildew</name>
    <dbReference type="NCBI Taxonomy" id="4779"/>
    <lineage>
        <taxon>Eukaryota</taxon>
        <taxon>Sar</taxon>
        <taxon>Stramenopiles</taxon>
        <taxon>Oomycota</taxon>
        <taxon>Peronosporomycetes</taxon>
        <taxon>Peronosporales</taxon>
        <taxon>Peronosporaceae</taxon>
        <taxon>Bremia</taxon>
    </lineage>
</organism>
<evidence type="ECO:0000313" key="10">
    <source>
        <dbReference type="Proteomes" id="UP000294530"/>
    </source>
</evidence>
<dbReference type="GeneID" id="94348017"/>
<keyword evidence="10" id="KW-1185">Reference proteome</keyword>
<evidence type="ECO:0000256" key="1">
    <source>
        <dbReference type="ARBA" id="ARBA00004613"/>
    </source>
</evidence>
<keyword evidence="4 6" id="KW-0928">Hypersensitive response elicitation</keyword>
<dbReference type="GO" id="GO:0052040">
    <property type="term" value="P:symbiont-mediated perturbation of host programmed cell death"/>
    <property type="evidence" value="ECO:0007669"/>
    <property type="project" value="UniProtKB-UniRule"/>
</dbReference>
<dbReference type="InterPro" id="IPR002200">
    <property type="entry name" value="Elicitin"/>
</dbReference>
<dbReference type="RefSeq" id="XP_067822614.1">
    <property type="nucleotide sequence ID" value="XM_067962346.1"/>
</dbReference>
<dbReference type="OrthoDB" id="162723at2759"/>
<evidence type="ECO:0000256" key="5">
    <source>
        <dbReference type="ARBA" id="ARBA00023157"/>
    </source>
</evidence>
<keyword evidence="8" id="KW-0732">Signal</keyword>
<comment type="function">
    <text evidence="6">Induces local and distal defense responses (incompatible hypersensitive reaction) in plants from the solanaceae and cruciferae families. Elicits leaf necrosis and causes the accumulation of pathogenesis-related proteins. Might interact with the lipidic molecules of the plasma membrane.</text>
</comment>
<keyword evidence="3 6" id="KW-0964">Secreted</keyword>
<dbReference type="GO" id="GO:0005576">
    <property type="term" value="C:extracellular region"/>
    <property type="evidence" value="ECO:0007669"/>
    <property type="project" value="UniProtKB-SubCell"/>
</dbReference>